<dbReference type="PANTHER" id="PTHR11601:SF34">
    <property type="entry name" value="CYSTEINE DESULFURASE"/>
    <property type="match status" value="1"/>
</dbReference>
<accession>A0ABQ7HZQ6</accession>
<evidence type="ECO:0000313" key="11">
    <source>
        <dbReference type="EMBL" id="KAF7683618.1"/>
    </source>
</evidence>
<evidence type="ECO:0000256" key="6">
    <source>
        <dbReference type="ARBA" id="ARBA00022898"/>
    </source>
</evidence>
<evidence type="ECO:0000256" key="4">
    <source>
        <dbReference type="ARBA" id="ARBA00022679"/>
    </source>
</evidence>
<protein>
    <recommendedName>
        <fullName evidence="3">cysteine desulfurase</fullName>
        <ecNumber evidence="3">2.8.1.7</ecNumber>
    </recommendedName>
</protein>
<keyword evidence="8" id="KW-0411">Iron-sulfur</keyword>
<evidence type="ECO:0000313" key="12">
    <source>
        <dbReference type="Proteomes" id="UP001516464"/>
    </source>
</evidence>
<dbReference type="SUPFAM" id="SSF53383">
    <property type="entry name" value="PLP-dependent transferases"/>
    <property type="match status" value="1"/>
</dbReference>
<proteinExistence type="inferred from homology"/>
<comment type="catalytic activity">
    <reaction evidence="9">
        <text>(sulfur carrier)-H + L-cysteine = (sulfur carrier)-SH + L-alanine</text>
        <dbReference type="Rhea" id="RHEA:43892"/>
        <dbReference type="Rhea" id="RHEA-COMP:14737"/>
        <dbReference type="Rhea" id="RHEA-COMP:14739"/>
        <dbReference type="ChEBI" id="CHEBI:29917"/>
        <dbReference type="ChEBI" id="CHEBI:35235"/>
        <dbReference type="ChEBI" id="CHEBI:57972"/>
        <dbReference type="ChEBI" id="CHEBI:64428"/>
        <dbReference type="EC" id="2.8.1.7"/>
    </reaction>
</comment>
<dbReference type="InterPro" id="IPR010240">
    <property type="entry name" value="Cys_deSase_IscS"/>
</dbReference>
<dbReference type="EC" id="2.8.1.7" evidence="3"/>
<keyword evidence="6" id="KW-0663">Pyridoxal phosphate</keyword>
<gene>
    <name evidence="11" type="primary">NFS1</name>
    <name evidence="11" type="ORF">TCON_1172</name>
</gene>
<keyword evidence="4" id="KW-0808">Transferase</keyword>
<evidence type="ECO:0000256" key="2">
    <source>
        <dbReference type="ARBA" id="ARBA00006490"/>
    </source>
</evidence>
<organism evidence="11 12">
    <name type="scientific">Astathelohania contejeani</name>
    <dbReference type="NCBI Taxonomy" id="164912"/>
    <lineage>
        <taxon>Eukaryota</taxon>
        <taxon>Fungi</taxon>
        <taxon>Fungi incertae sedis</taxon>
        <taxon>Microsporidia</taxon>
        <taxon>Astathelohaniidae</taxon>
        <taxon>Astathelohania</taxon>
    </lineage>
</organism>
<dbReference type="Proteomes" id="UP001516464">
    <property type="component" value="Unassembled WGS sequence"/>
</dbReference>
<evidence type="ECO:0000256" key="1">
    <source>
        <dbReference type="ARBA" id="ARBA00001933"/>
    </source>
</evidence>
<evidence type="ECO:0000256" key="5">
    <source>
        <dbReference type="ARBA" id="ARBA00022723"/>
    </source>
</evidence>
<dbReference type="EMBL" id="SBIQ01000068">
    <property type="protein sequence ID" value="KAF7683618.1"/>
    <property type="molecule type" value="Genomic_DNA"/>
</dbReference>
<evidence type="ECO:0000259" key="10">
    <source>
        <dbReference type="Pfam" id="PF00266"/>
    </source>
</evidence>
<keyword evidence="7" id="KW-0408">Iron</keyword>
<feature type="domain" description="Aminotransferase class V" evidence="10">
    <location>
        <begin position="28"/>
        <end position="402"/>
    </location>
</feature>
<evidence type="ECO:0000256" key="3">
    <source>
        <dbReference type="ARBA" id="ARBA00012239"/>
    </source>
</evidence>
<dbReference type="PIRSF" id="PIRSF005572">
    <property type="entry name" value="NifS"/>
    <property type="match status" value="1"/>
</dbReference>
<keyword evidence="12" id="KW-1185">Reference proteome</keyword>
<dbReference type="HAMAP" id="MF_00331">
    <property type="entry name" value="Cys_desulf_IscS"/>
    <property type="match status" value="1"/>
</dbReference>
<comment type="cofactor">
    <cofactor evidence="1">
        <name>pyridoxal 5'-phosphate</name>
        <dbReference type="ChEBI" id="CHEBI:597326"/>
    </cofactor>
</comment>
<evidence type="ECO:0000256" key="8">
    <source>
        <dbReference type="ARBA" id="ARBA00023014"/>
    </source>
</evidence>
<comment type="similarity">
    <text evidence="2">Belongs to the class-V pyridoxal-phosphate-dependent aminotransferase family. NifS/IscS subfamily.</text>
</comment>
<dbReference type="InterPro" id="IPR016454">
    <property type="entry name" value="Cysteine_dSase"/>
</dbReference>
<dbReference type="Gene3D" id="3.40.640.10">
    <property type="entry name" value="Type I PLP-dependent aspartate aminotransferase-like (Major domain)"/>
    <property type="match status" value="1"/>
</dbReference>
<dbReference type="InterPro" id="IPR015422">
    <property type="entry name" value="PyrdxlP-dep_Trfase_small"/>
</dbReference>
<name>A0ABQ7HZQ6_9MICR</name>
<dbReference type="InterPro" id="IPR000192">
    <property type="entry name" value="Aminotrans_V_dom"/>
</dbReference>
<dbReference type="InterPro" id="IPR015421">
    <property type="entry name" value="PyrdxlP-dep_Trfase_major"/>
</dbReference>
<dbReference type="NCBIfam" id="NF010611">
    <property type="entry name" value="PRK14012.1"/>
    <property type="match status" value="1"/>
</dbReference>
<keyword evidence="5" id="KW-0479">Metal-binding</keyword>
<dbReference type="Pfam" id="PF00266">
    <property type="entry name" value="Aminotran_5"/>
    <property type="match status" value="1"/>
</dbReference>
<evidence type="ECO:0000256" key="9">
    <source>
        <dbReference type="ARBA" id="ARBA00050776"/>
    </source>
</evidence>
<dbReference type="InterPro" id="IPR015424">
    <property type="entry name" value="PyrdxlP-dep_Trfase"/>
</dbReference>
<evidence type="ECO:0000256" key="7">
    <source>
        <dbReference type="ARBA" id="ARBA00023004"/>
    </source>
</evidence>
<dbReference type="Gene3D" id="3.90.1150.10">
    <property type="entry name" value="Aspartate Aminotransferase, domain 1"/>
    <property type="match status" value="1"/>
</dbReference>
<sequence>MSTPNKITDVINISTDGMKTLPSSPKRIYLDYQATTPIDPRVTDAMLPYLTSKFGNPHSRTHSYGWQAEAAVEKARRQVADLINCDAKDILFTSGATESNNMALKGVCLFKMKENKRSEGENKKPVHIITLQTEHKSILDVCRNLEELGCEVTYLKVDKDGLIDLNELRNSIRDNTAMVSVMAVNNEIGVIQPLREIGKICKEKGVIFHCDAAQAVGKIPIDVAEMNIDMLSISGHKMYGPKWIGALYIRRRPRIRIYPIVNGGGQERGLRSGTLPPPLIVGLGKAAEISAKEMKRDHQRIKELSARLYNYLKNKLPKIVKNGSEKDSKWYPGCLNLSFSFVEGEGLLMGLKRFALSSGSACTSSSLEPSYVLRAIGTGDEMAHSSLRFGIGRFTTEEEIDEVGKETVNVVTKLRNMSPLFEMDQQGIDLKSIKWSAE</sequence>
<comment type="caution">
    <text evidence="11">The sequence shown here is derived from an EMBL/GenBank/DDBJ whole genome shotgun (WGS) entry which is preliminary data.</text>
</comment>
<dbReference type="PANTHER" id="PTHR11601">
    <property type="entry name" value="CYSTEINE DESULFURYLASE FAMILY MEMBER"/>
    <property type="match status" value="1"/>
</dbReference>
<reference evidence="11 12" key="1">
    <citation type="submission" date="2019-01" db="EMBL/GenBank/DDBJ databases">
        <title>Genomes sequencing and comparative genomics of infectious freshwater microsporidia, Cucumispora dikerogammari and Thelohania contejeani.</title>
        <authorList>
            <person name="Cormier A."/>
            <person name="Giraud I."/>
            <person name="Wattier R."/>
            <person name="Teixeira M."/>
            <person name="Grandjean F."/>
            <person name="Rigaud T."/>
            <person name="Cordaux R."/>
        </authorList>
    </citation>
    <scope>NUCLEOTIDE SEQUENCE [LARGE SCALE GENOMIC DNA]</scope>
    <source>
        <strain evidence="11">T1</strain>
        <tissue evidence="11">Spores</tissue>
    </source>
</reference>